<dbReference type="InterPro" id="IPR004839">
    <property type="entry name" value="Aminotransferase_I/II_large"/>
</dbReference>
<dbReference type="AlphaFoldDB" id="A0A0F7TV33"/>
<proteinExistence type="inferred from homology"/>
<dbReference type="CDD" id="cd00609">
    <property type="entry name" value="AAT_like"/>
    <property type="match status" value="1"/>
</dbReference>
<dbReference type="EMBL" id="CDHK01000008">
    <property type="protein sequence ID" value="CEJ60578.1"/>
    <property type="molecule type" value="Genomic_DNA"/>
</dbReference>
<evidence type="ECO:0000313" key="4">
    <source>
        <dbReference type="EMBL" id="CEJ60578.1"/>
    </source>
</evidence>
<evidence type="ECO:0000256" key="1">
    <source>
        <dbReference type="ARBA" id="ARBA00007441"/>
    </source>
</evidence>
<keyword evidence="2" id="KW-0663">Pyridoxal phosphate</keyword>
<dbReference type="Pfam" id="PF00155">
    <property type="entry name" value="Aminotran_1_2"/>
    <property type="match status" value="1"/>
</dbReference>
<name>A0A0F7TV33_PENBI</name>
<dbReference type="SUPFAM" id="SSF53383">
    <property type="entry name" value="PLP-dependent transferases"/>
    <property type="match status" value="1"/>
</dbReference>
<dbReference type="InterPro" id="IPR015422">
    <property type="entry name" value="PyrdxlP-dep_Trfase_small"/>
</dbReference>
<comment type="similarity">
    <text evidence="1">Belongs to the class-I pyridoxal-phosphate-dependent aminotransferase family.</text>
</comment>
<dbReference type="InterPro" id="IPR015421">
    <property type="entry name" value="PyrdxlP-dep_Trfase_major"/>
</dbReference>
<dbReference type="Gene3D" id="3.90.1150.10">
    <property type="entry name" value="Aspartate Aminotransferase, domain 1"/>
    <property type="match status" value="1"/>
</dbReference>
<reference evidence="5" key="1">
    <citation type="journal article" date="2015" name="Genome Announc.">
        <title>Draft genome sequence of the fungus Penicillium brasilianum MG11.</title>
        <authorList>
            <person name="Horn F."/>
            <person name="Linde J."/>
            <person name="Mattern D.J."/>
            <person name="Walther G."/>
            <person name="Guthke R."/>
            <person name="Brakhage A.A."/>
            <person name="Valiante V."/>
        </authorList>
    </citation>
    <scope>NUCLEOTIDE SEQUENCE [LARGE SCALE GENOMIC DNA]</scope>
    <source>
        <strain evidence="5">MG11</strain>
    </source>
</reference>
<protein>
    <recommendedName>
        <fullName evidence="3">Aminotransferase class I/classII large domain-containing protein</fullName>
    </recommendedName>
</protein>
<accession>A0A0F7TV33</accession>
<feature type="domain" description="Aminotransferase class I/classII large" evidence="3">
    <location>
        <begin position="59"/>
        <end position="384"/>
    </location>
</feature>
<dbReference type="OrthoDB" id="7042322at2759"/>
<dbReference type="PANTHER" id="PTHR43510">
    <property type="entry name" value="AMINOTRANSFERASE FUNCTION, HYPOTHETICAL (EUROFUNG)"/>
    <property type="match status" value="1"/>
</dbReference>
<dbReference type="GO" id="GO:0003824">
    <property type="term" value="F:catalytic activity"/>
    <property type="evidence" value="ECO:0007669"/>
    <property type="project" value="InterPro"/>
</dbReference>
<evidence type="ECO:0000313" key="5">
    <source>
        <dbReference type="Proteomes" id="UP000042958"/>
    </source>
</evidence>
<dbReference type="PANTHER" id="PTHR43510:SF1">
    <property type="entry name" value="AMINOTRANSFERASE FUNCTION, HYPOTHETICAL (EUROFUNG)"/>
    <property type="match status" value="1"/>
</dbReference>
<dbReference type="InterPro" id="IPR004838">
    <property type="entry name" value="NHTrfase_class1_PyrdxlP-BS"/>
</dbReference>
<dbReference type="PROSITE" id="PS00105">
    <property type="entry name" value="AA_TRANSFER_CLASS_1"/>
    <property type="match status" value="1"/>
</dbReference>
<dbReference type="GO" id="GO:0030170">
    <property type="term" value="F:pyridoxal phosphate binding"/>
    <property type="evidence" value="ECO:0007669"/>
    <property type="project" value="InterPro"/>
</dbReference>
<organism evidence="4 5">
    <name type="scientific">Penicillium brasilianum</name>
    <dbReference type="NCBI Taxonomy" id="104259"/>
    <lineage>
        <taxon>Eukaryota</taxon>
        <taxon>Fungi</taxon>
        <taxon>Dikarya</taxon>
        <taxon>Ascomycota</taxon>
        <taxon>Pezizomycotina</taxon>
        <taxon>Eurotiomycetes</taxon>
        <taxon>Eurotiomycetidae</taxon>
        <taxon>Eurotiales</taxon>
        <taxon>Aspergillaceae</taxon>
        <taxon>Penicillium</taxon>
    </lineage>
</organism>
<evidence type="ECO:0000256" key="2">
    <source>
        <dbReference type="ARBA" id="ARBA00022898"/>
    </source>
</evidence>
<keyword evidence="5" id="KW-1185">Reference proteome</keyword>
<dbReference type="Proteomes" id="UP000042958">
    <property type="component" value="Unassembled WGS sequence"/>
</dbReference>
<dbReference type="Gene3D" id="3.40.640.10">
    <property type="entry name" value="Type I PLP-dependent aspartate aminotransferase-like (Major domain)"/>
    <property type="match status" value="1"/>
</dbReference>
<sequence>MGELASFALPKWIDSNKDNATLALAGSAAPSLSIQDLIDLSTDKETTSANLSFQSLKLSLGPFDGSKPLRQQIAALYDDSVTAEHIFPTHGTTGANALLLQSLLKPGDHVIAMYPCYTQLISLPKSVPGVEVSYWTLGLQDEAQANIQQLQELIRPNTKMIILNNPNNPLGSILPLTTAYEIVNLSRTHGLTILVDEIFRPLFHTEVTPPSFISLSTPADKIIVTSSMSKAWGLSGTRIGWLATLNTSILTQCSDRGLYTTMALSSIDSVIATEALSDRCRPQILARHLDIAQRNIALLDAFVESRKGLCEWVRPAAGGTAFIRFLGGDRRPVDDVVFCRALQEKKGVLLAPGSLCFGTRGAEDFRGYVRVHITVDPGVMEKSLVAIGEFLDESTE</sequence>
<dbReference type="STRING" id="104259.A0A0F7TV33"/>
<gene>
    <name evidence="4" type="ORF">PMG11_09148</name>
</gene>
<evidence type="ECO:0000259" key="3">
    <source>
        <dbReference type="Pfam" id="PF00155"/>
    </source>
</evidence>
<dbReference type="InterPro" id="IPR015424">
    <property type="entry name" value="PyrdxlP-dep_Trfase"/>
</dbReference>